<dbReference type="PANTHER" id="PTHR24249">
    <property type="entry name" value="HISTAMINE RECEPTOR-RELATED G-PROTEIN COUPLED RECEPTOR"/>
    <property type="match status" value="1"/>
</dbReference>
<evidence type="ECO:0000256" key="3">
    <source>
        <dbReference type="ARBA" id="ARBA00022692"/>
    </source>
</evidence>
<dbReference type="InterPro" id="IPR017452">
    <property type="entry name" value="GPCR_Rhodpsn_7TM"/>
</dbReference>
<evidence type="ECO:0000256" key="4">
    <source>
        <dbReference type="ARBA" id="ARBA00022989"/>
    </source>
</evidence>
<dbReference type="CDD" id="cd00637">
    <property type="entry name" value="7tm_classA_rhodopsin-like"/>
    <property type="match status" value="1"/>
</dbReference>
<evidence type="ECO:0000256" key="7">
    <source>
        <dbReference type="ARBA" id="ARBA00023170"/>
    </source>
</evidence>
<keyword evidence="13" id="KW-1185">Reference proteome</keyword>
<feature type="transmembrane region" description="Helical" evidence="10">
    <location>
        <begin position="339"/>
        <end position="359"/>
    </location>
</feature>
<feature type="transmembrane region" description="Helical" evidence="10">
    <location>
        <begin position="159"/>
        <end position="185"/>
    </location>
</feature>
<evidence type="ECO:0000256" key="1">
    <source>
        <dbReference type="ARBA" id="ARBA00004651"/>
    </source>
</evidence>
<evidence type="ECO:0000256" key="2">
    <source>
        <dbReference type="ARBA" id="ARBA00022475"/>
    </source>
</evidence>
<dbReference type="EMBL" id="CAWYQH010000141">
    <property type="protein sequence ID" value="CAK8694102.1"/>
    <property type="molecule type" value="Genomic_DNA"/>
</dbReference>
<keyword evidence="3 9" id="KW-0812">Transmembrane</keyword>
<feature type="transmembrane region" description="Helical" evidence="10">
    <location>
        <begin position="310"/>
        <end position="333"/>
    </location>
</feature>
<comment type="subcellular location">
    <subcellularLocation>
        <location evidence="1">Cell membrane</location>
        <topology evidence="1">Multi-pass membrane protein</topology>
    </subcellularLocation>
</comment>
<feature type="domain" description="G-protein coupled receptors family 1 profile" evidence="11">
    <location>
        <begin position="92"/>
        <end position="359"/>
    </location>
</feature>
<keyword evidence="7 9" id="KW-0675">Receptor</keyword>
<feature type="transmembrane region" description="Helical" evidence="10">
    <location>
        <begin position="206"/>
        <end position="233"/>
    </location>
</feature>
<evidence type="ECO:0000256" key="5">
    <source>
        <dbReference type="ARBA" id="ARBA00023040"/>
    </source>
</evidence>
<evidence type="ECO:0000256" key="10">
    <source>
        <dbReference type="SAM" id="Phobius"/>
    </source>
</evidence>
<evidence type="ECO:0000259" key="11">
    <source>
        <dbReference type="PROSITE" id="PS50262"/>
    </source>
</evidence>
<protein>
    <recommendedName>
        <fullName evidence="11">G-protein coupled receptors family 1 profile domain-containing protein</fullName>
    </recommendedName>
</protein>
<evidence type="ECO:0000313" key="13">
    <source>
        <dbReference type="Proteomes" id="UP001642483"/>
    </source>
</evidence>
<dbReference type="InterPro" id="IPR000276">
    <property type="entry name" value="GPCR_Rhodpsn"/>
</dbReference>
<evidence type="ECO:0000313" key="12">
    <source>
        <dbReference type="EMBL" id="CAK8694102.1"/>
    </source>
</evidence>
<evidence type="ECO:0000256" key="8">
    <source>
        <dbReference type="ARBA" id="ARBA00023224"/>
    </source>
</evidence>
<feature type="transmembrane region" description="Helical" evidence="10">
    <location>
        <begin position="75"/>
        <end position="101"/>
    </location>
</feature>
<gene>
    <name evidence="12" type="ORF">CVLEPA_LOCUS27372</name>
</gene>
<dbReference type="Proteomes" id="UP001642483">
    <property type="component" value="Unassembled WGS sequence"/>
</dbReference>
<comment type="similarity">
    <text evidence="9">Belongs to the G-protein coupled receptor 1 family.</text>
</comment>
<evidence type="ECO:0000256" key="9">
    <source>
        <dbReference type="RuleBase" id="RU000688"/>
    </source>
</evidence>
<keyword evidence="5 9" id="KW-0297">G-protein coupled receptor</keyword>
<proteinExistence type="inferred from homology"/>
<organism evidence="12 13">
    <name type="scientific">Clavelina lepadiformis</name>
    <name type="common">Light-bulb sea squirt</name>
    <name type="synonym">Ascidia lepadiformis</name>
    <dbReference type="NCBI Taxonomy" id="159417"/>
    <lineage>
        <taxon>Eukaryota</taxon>
        <taxon>Metazoa</taxon>
        <taxon>Chordata</taxon>
        <taxon>Tunicata</taxon>
        <taxon>Ascidiacea</taxon>
        <taxon>Aplousobranchia</taxon>
        <taxon>Clavelinidae</taxon>
        <taxon>Clavelina</taxon>
    </lineage>
</organism>
<feature type="transmembrane region" description="Helical" evidence="10">
    <location>
        <begin position="253"/>
        <end position="278"/>
    </location>
</feature>
<dbReference type="SUPFAM" id="SSF81321">
    <property type="entry name" value="Family A G protein-coupled receptor-like"/>
    <property type="match status" value="1"/>
</dbReference>
<feature type="transmembrane region" description="Helical" evidence="10">
    <location>
        <begin position="113"/>
        <end position="139"/>
    </location>
</feature>
<accession>A0ABP0GQU1</accession>
<dbReference type="InterPro" id="IPR050569">
    <property type="entry name" value="TAAR"/>
</dbReference>
<sequence>MSLNNLMTQREENVTESFVASYTSYYGRMANGTETIPDQNQTWTNKWNTFCSHETDQVCADIPLNKCSTCSQFSFWLFFTLIFLLASWILFVNSFVIVYVINGKRGRRTSLEYLKGSLAVTDLLTGVMLVCGTLPNIVWTTKLTSREVYFKTRKAADTPVAVIAASCFMLLLTSTLYHLLLMSYNRFAAIFWPSPQTKPKNLGKKLLVLWIFAILAASYPAWFPGSFHFYYIYYTFIYLPNISIRSRYQLYQAFGLFTIMAVPYLIMTSFTIATAILIRRANRNAREQLSESIRVRNQIIQREKAAYKTLAIMELGFTLTLLPSLIVLALAYTKNGHPIAFLFMTYCALCNSAINVLIYRARDKDFLSFLKRVKTRSKLTFRPSFYQRTGSTSL</sequence>
<dbReference type="Gene3D" id="1.20.1070.10">
    <property type="entry name" value="Rhodopsin 7-helix transmembrane proteins"/>
    <property type="match status" value="1"/>
</dbReference>
<dbReference type="Pfam" id="PF00001">
    <property type="entry name" value="7tm_1"/>
    <property type="match status" value="1"/>
</dbReference>
<keyword evidence="4 10" id="KW-1133">Transmembrane helix</keyword>
<dbReference type="PRINTS" id="PR00237">
    <property type="entry name" value="GPCRRHODOPSN"/>
</dbReference>
<reference evidence="12 13" key="1">
    <citation type="submission" date="2024-02" db="EMBL/GenBank/DDBJ databases">
        <authorList>
            <person name="Daric V."/>
            <person name="Darras S."/>
        </authorList>
    </citation>
    <scope>NUCLEOTIDE SEQUENCE [LARGE SCALE GENOMIC DNA]</scope>
</reference>
<dbReference type="PROSITE" id="PS00237">
    <property type="entry name" value="G_PROTEIN_RECEP_F1_1"/>
    <property type="match status" value="1"/>
</dbReference>
<dbReference type="PROSITE" id="PS50262">
    <property type="entry name" value="G_PROTEIN_RECEP_F1_2"/>
    <property type="match status" value="1"/>
</dbReference>
<dbReference type="PANTHER" id="PTHR24249:SF372">
    <property type="entry name" value="G-PROTEIN COUPLED RECEPTORS FAMILY 1 PROFILE DOMAIN-CONTAINING PROTEIN"/>
    <property type="match status" value="1"/>
</dbReference>
<keyword evidence="6 10" id="KW-0472">Membrane</keyword>
<name>A0ABP0GQU1_CLALP</name>
<evidence type="ECO:0000256" key="6">
    <source>
        <dbReference type="ARBA" id="ARBA00023136"/>
    </source>
</evidence>
<comment type="caution">
    <text evidence="12">The sequence shown here is derived from an EMBL/GenBank/DDBJ whole genome shotgun (WGS) entry which is preliminary data.</text>
</comment>
<keyword evidence="2" id="KW-1003">Cell membrane</keyword>
<keyword evidence="8 9" id="KW-0807">Transducer</keyword>